<sequence>MEQHEKRPRKVNLYCSDDINEKKVFTKQMRRGFGANCTCCNSKAVPGHPISHSKDDCPLKWLSQHHGWAPEQPTLRYLTQRLVDPEYTDASIRRHNEKAEKNRISRRLAKEWWPSPLGVTGGALDEETMDTEAFHRTFAMVRDGPCRGFYTVHRDGLRDEDSESEWWA</sequence>
<dbReference type="EMBL" id="ML977146">
    <property type="protein sequence ID" value="KAF1989076.1"/>
    <property type="molecule type" value="Genomic_DNA"/>
</dbReference>
<accession>A0A6G1H778</accession>
<evidence type="ECO:0000313" key="1">
    <source>
        <dbReference type="EMBL" id="KAF1989076.1"/>
    </source>
</evidence>
<organism evidence="1 2">
    <name type="scientific">Aulographum hederae CBS 113979</name>
    <dbReference type="NCBI Taxonomy" id="1176131"/>
    <lineage>
        <taxon>Eukaryota</taxon>
        <taxon>Fungi</taxon>
        <taxon>Dikarya</taxon>
        <taxon>Ascomycota</taxon>
        <taxon>Pezizomycotina</taxon>
        <taxon>Dothideomycetes</taxon>
        <taxon>Pleosporomycetidae</taxon>
        <taxon>Aulographales</taxon>
        <taxon>Aulographaceae</taxon>
    </lineage>
</organism>
<proteinExistence type="predicted"/>
<gene>
    <name evidence="1" type="ORF">K402DRAFT_418901</name>
</gene>
<keyword evidence="2" id="KW-1185">Reference proteome</keyword>
<name>A0A6G1H778_9PEZI</name>
<dbReference type="AlphaFoldDB" id="A0A6G1H778"/>
<protein>
    <submittedName>
        <fullName evidence="1">Uncharacterized protein</fullName>
    </submittedName>
</protein>
<reference evidence="1" key="1">
    <citation type="journal article" date="2020" name="Stud. Mycol.">
        <title>101 Dothideomycetes genomes: a test case for predicting lifestyles and emergence of pathogens.</title>
        <authorList>
            <person name="Haridas S."/>
            <person name="Albert R."/>
            <person name="Binder M."/>
            <person name="Bloem J."/>
            <person name="Labutti K."/>
            <person name="Salamov A."/>
            <person name="Andreopoulos B."/>
            <person name="Baker S."/>
            <person name="Barry K."/>
            <person name="Bills G."/>
            <person name="Bluhm B."/>
            <person name="Cannon C."/>
            <person name="Castanera R."/>
            <person name="Culley D."/>
            <person name="Daum C."/>
            <person name="Ezra D."/>
            <person name="Gonzalez J."/>
            <person name="Henrissat B."/>
            <person name="Kuo A."/>
            <person name="Liang C."/>
            <person name="Lipzen A."/>
            <person name="Lutzoni F."/>
            <person name="Magnuson J."/>
            <person name="Mondo S."/>
            <person name="Nolan M."/>
            <person name="Ohm R."/>
            <person name="Pangilinan J."/>
            <person name="Park H.-J."/>
            <person name="Ramirez L."/>
            <person name="Alfaro M."/>
            <person name="Sun H."/>
            <person name="Tritt A."/>
            <person name="Yoshinaga Y."/>
            <person name="Zwiers L.-H."/>
            <person name="Turgeon B."/>
            <person name="Goodwin S."/>
            <person name="Spatafora J."/>
            <person name="Crous P."/>
            <person name="Grigoriev I."/>
        </authorList>
    </citation>
    <scope>NUCLEOTIDE SEQUENCE</scope>
    <source>
        <strain evidence="1">CBS 113979</strain>
    </source>
</reference>
<evidence type="ECO:0000313" key="2">
    <source>
        <dbReference type="Proteomes" id="UP000800041"/>
    </source>
</evidence>
<dbReference type="Proteomes" id="UP000800041">
    <property type="component" value="Unassembled WGS sequence"/>
</dbReference>